<dbReference type="OrthoDB" id="607203at2759"/>
<dbReference type="Gene3D" id="3.30.710.10">
    <property type="entry name" value="Potassium Channel Kv1.1, Chain A"/>
    <property type="match status" value="1"/>
</dbReference>
<dbReference type="GO" id="GO:0016567">
    <property type="term" value="P:protein ubiquitination"/>
    <property type="evidence" value="ECO:0007669"/>
    <property type="project" value="InterPro"/>
</dbReference>
<dbReference type="Gramene" id="KQK19337">
    <property type="protein sequence ID" value="KQK19337"/>
    <property type="gene ID" value="BRADI_1g47705v3"/>
</dbReference>
<dbReference type="Gene3D" id="1.25.40.420">
    <property type="match status" value="1"/>
</dbReference>
<dbReference type="InterPro" id="IPR011333">
    <property type="entry name" value="SKP1/BTB/POZ_sf"/>
</dbReference>
<dbReference type="Gene3D" id="2.60.210.10">
    <property type="entry name" value="Apoptosis, Tumor Necrosis Factor Receptor Associated Protein 2, Chain A"/>
    <property type="match status" value="1"/>
</dbReference>
<name>A0A0Q3L871_BRADI</name>
<reference evidence="6" key="3">
    <citation type="submission" date="2018-08" db="UniProtKB">
        <authorList>
            <consortium name="EnsemblPlants"/>
        </authorList>
    </citation>
    <scope>IDENTIFICATION</scope>
    <source>
        <strain evidence="6">cv. Bd21</strain>
    </source>
</reference>
<dbReference type="InterPro" id="IPR000210">
    <property type="entry name" value="BTB/POZ_dom"/>
</dbReference>
<reference evidence="5 6" key="1">
    <citation type="journal article" date="2010" name="Nature">
        <title>Genome sequencing and analysis of the model grass Brachypodium distachyon.</title>
        <authorList>
            <consortium name="International Brachypodium Initiative"/>
        </authorList>
    </citation>
    <scope>NUCLEOTIDE SEQUENCE [LARGE SCALE GENOMIC DNA]</scope>
    <source>
        <strain evidence="5 6">Bd21</strain>
    </source>
</reference>
<feature type="domain" description="MATH" evidence="4">
    <location>
        <begin position="36"/>
        <end position="172"/>
    </location>
</feature>
<dbReference type="PANTHER" id="PTHR26379:SF442">
    <property type="entry name" value="BTB DOMAIN-CONTAINING PROTEIN"/>
    <property type="match status" value="1"/>
</dbReference>
<accession>A0A0Q3L871</accession>
<dbReference type="Proteomes" id="UP000008810">
    <property type="component" value="Chromosome 1"/>
</dbReference>
<dbReference type="EMBL" id="CM000880">
    <property type="protein sequence ID" value="KQK19337.1"/>
    <property type="molecule type" value="Genomic_DNA"/>
</dbReference>
<reference evidence="5" key="2">
    <citation type="submission" date="2017-06" db="EMBL/GenBank/DDBJ databases">
        <title>WGS assembly of Brachypodium distachyon.</title>
        <authorList>
            <consortium name="The International Brachypodium Initiative"/>
            <person name="Lucas S."/>
            <person name="Harmon-Smith M."/>
            <person name="Lail K."/>
            <person name="Tice H."/>
            <person name="Grimwood J."/>
            <person name="Bruce D."/>
            <person name="Barry K."/>
            <person name="Shu S."/>
            <person name="Lindquist E."/>
            <person name="Wang M."/>
            <person name="Pitluck S."/>
            <person name="Vogel J.P."/>
            <person name="Garvin D.F."/>
            <person name="Mockler T.C."/>
            <person name="Schmutz J."/>
            <person name="Rokhsar D."/>
            <person name="Bevan M.W."/>
        </authorList>
    </citation>
    <scope>NUCLEOTIDE SEQUENCE</scope>
    <source>
        <strain evidence="5">Bd21</strain>
    </source>
</reference>
<feature type="domain" description="BTB" evidence="3">
    <location>
        <begin position="213"/>
        <end position="266"/>
    </location>
</feature>
<dbReference type="InterPro" id="IPR002083">
    <property type="entry name" value="MATH/TRAF_dom"/>
</dbReference>
<dbReference type="PANTHER" id="PTHR26379">
    <property type="entry name" value="BTB/POZ AND MATH DOMAIN-CONTAINING PROTEIN 1"/>
    <property type="match status" value="1"/>
</dbReference>
<keyword evidence="7" id="KW-1185">Reference proteome</keyword>
<dbReference type="EnsemblPlants" id="KQK19337">
    <property type="protein sequence ID" value="KQK19337"/>
    <property type="gene ID" value="BRADI_1g47705v3"/>
</dbReference>
<dbReference type="Pfam" id="PF24570">
    <property type="entry name" value="BACK_BPM_SPOP"/>
    <property type="match status" value="1"/>
</dbReference>
<protein>
    <recommendedName>
        <fullName evidence="8">BTB domain-containing protein</fullName>
    </recommendedName>
</protein>
<evidence type="ECO:0000259" key="4">
    <source>
        <dbReference type="PROSITE" id="PS50144"/>
    </source>
</evidence>
<proteinExistence type="inferred from homology"/>
<sequence length="346" mass="37772">MPTLRKDRKRTTKSANRCAISTNSSAAAANSVSLLSGTKVLRIRHDSKYYEGIANGECVKTETFAVGGHRWYIEYYPNGRGPKDAGWLSVFLFHLQRRPDEVVTTQLKISLLDRRGEPVPSYSSRGGRWRSCAFSSNQGPAWGYPQLIRPKDLLREKSRHVSSEDGVLSVRFDIAVSKESPCPKQSLVVGGATVPPPDILQDLARLLSSGEGADVKFEVGGETFTAHRHLLAARSSVFKAELLGPMKESAASACVQSQEAEVICEDKLCGCLGTSTVATTLALAEQHGCCALKEACFCFLESRPNCNAITRGADFEHLARSCPSIMKEYIPRLATKPPVVTTYNAM</sequence>
<dbReference type="CDD" id="cd00121">
    <property type="entry name" value="MATH"/>
    <property type="match status" value="1"/>
</dbReference>
<comment type="similarity">
    <text evidence="2">Belongs to the Tdpoz family.</text>
</comment>
<dbReference type="InterPro" id="IPR008974">
    <property type="entry name" value="TRAF-like"/>
</dbReference>
<evidence type="ECO:0000313" key="7">
    <source>
        <dbReference type="Proteomes" id="UP000008810"/>
    </source>
</evidence>
<dbReference type="Pfam" id="PF22486">
    <property type="entry name" value="MATH_2"/>
    <property type="match status" value="1"/>
</dbReference>
<dbReference type="InterPro" id="IPR045005">
    <property type="entry name" value="BPM1-6"/>
</dbReference>
<evidence type="ECO:0000313" key="6">
    <source>
        <dbReference type="EnsemblPlants" id="KQK19337"/>
    </source>
</evidence>
<dbReference type="PROSITE" id="PS50144">
    <property type="entry name" value="MATH"/>
    <property type="match status" value="1"/>
</dbReference>
<evidence type="ECO:0000259" key="3">
    <source>
        <dbReference type="PROSITE" id="PS50097"/>
    </source>
</evidence>
<gene>
    <name evidence="5" type="ORF">BRADI_1g47705v3</name>
</gene>
<dbReference type="AlphaFoldDB" id="A0A0Q3L871"/>
<dbReference type="SUPFAM" id="SSF49599">
    <property type="entry name" value="TRAF domain-like"/>
    <property type="match status" value="1"/>
</dbReference>
<organism evidence="5">
    <name type="scientific">Brachypodium distachyon</name>
    <name type="common">Purple false brome</name>
    <name type="synonym">Trachynia distachya</name>
    <dbReference type="NCBI Taxonomy" id="15368"/>
    <lineage>
        <taxon>Eukaryota</taxon>
        <taxon>Viridiplantae</taxon>
        <taxon>Streptophyta</taxon>
        <taxon>Embryophyta</taxon>
        <taxon>Tracheophyta</taxon>
        <taxon>Spermatophyta</taxon>
        <taxon>Magnoliopsida</taxon>
        <taxon>Liliopsida</taxon>
        <taxon>Poales</taxon>
        <taxon>Poaceae</taxon>
        <taxon>BOP clade</taxon>
        <taxon>Pooideae</taxon>
        <taxon>Stipodae</taxon>
        <taxon>Brachypodieae</taxon>
        <taxon>Brachypodium</taxon>
    </lineage>
</organism>
<evidence type="ECO:0000256" key="1">
    <source>
        <dbReference type="ARBA" id="ARBA00004906"/>
    </source>
</evidence>
<dbReference type="InParanoid" id="A0A0Q3L871"/>
<evidence type="ECO:0000313" key="5">
    <source>
        <dbReference type="EMBL" id="KQK19337.1"/>
    </source>
</evidence>
<dbReference type="Pfam" id="PF00651">
    <property type="entry name" value="BTB"/>
    <property type="match status" value="1"/>
</dbReference>
<comment type="pathway">
    <text evidence="1">Protein modification; protein ubiquitination.</text>
</comment>
<dbReference type="InterPro" id="IPR056423">
    <property type="entry name" value="BACK_BPM_SPOP"/>
</dbReference>
<dbReference type="PROSITE" id="PS50097">
    <property type="entry name" value="BTB"/>
    <property type="match status" value="1"/>
</dbReference>
<dbReference type="SUPFAM" id="SSF54695">
    <property type="entry name" value="POZ domain"/>
    <property type="match status" value="1"/>
</dbReference>
<evidence type="ECO:0008006" key="8">
    <source>
        <dbReference type="Google" id="ProtNLM"/>
    </source>
</evidence>
<evidence type="ECO:0000256" key="2">
    <source>
        <dbReference type="ARBA" id="ARBA00010846"/>
    </source>
</evidence>